<proteinExistence type="predicted"/>
<evidence type="ECO:0008006" key="3">
    <source>
        <dbReference type="Google" id="ProtNLM"/>
    </source>
</evidence>
<accession>A0ABR8G266</accession>
<name>A0ABR8G266_9NOSO</name>
<dbReference type="Proteomes" id="UP000603457">
    <property type="component" value="Unassembled WGS sequence"/>
</dbReference>
<evidence type="ECO:0000313" key="1">
    <source>
        <dbReference type="EMBL" id="MBD2597345.1"/>
    </source>
</evidence>
<comment type="caution">
    <text evidence="1">The sequence shown here is derived from an EMBL/GenBank/DDBJ whole genome shotgun (WGS) entry which is preliminary data.</text>
</comment>
<keyword evidence="2" id="KW-1185">Reference proteome</keyword>
<protein>
    <recommendedName>
        <fullName evidence="3">Transposase</fullName>
    </recommendedName>
</protein>
<gene>
    <name evidence="1" type="ORF">H6G74_23930</name>
</gene>
<dbReference type="EMBL" id="JACJTB010000041">
    <property type="protein sequence ID" value="MBD2597345.1"/>
    <property type="molecule type" value="Genomic_DNA"/>
</dbReference>
<reference evidence="1 2" key="1">
    <citation type="journal article" date="2020" name="ISME J.">
        <title>Comparative genomics reveals insights into cyanobacterial evolution and habitat adaptation.</title>
        <authorList>
            <person name="Chen M.Y."/>
            <person name="Teng W.K."/>
            <person name="Zhao L."/>
            <person name="Hu C.X."/>
            <person name="Zhou Y.K."/>
            <person name="Han B.P."/>
            <person name="Song L.R."/>
            <person name="Shu W.S."/>
        </authorList>
    </citation>
    <scope>NUCLEOTIDE SEQUENCE [LARGE SCALE GENOMIC DNA]</scope>
    <source>
        <strain evidence="1 2">FACHB-130</strain>
    </source>
</reference>
<organism evidence="1 2">
    <name type="scientific">Nostoc spongiaeforme FACHB-130</name>
    <dbReference type="NCBI Taxonomy" id="1357510"/>
    <lineage>
        <taxon>Bacteria</taxon>
        <taxon>Bacillati</taxon>
        <taxon>Cyanobacteriota</taxon>
        <taxon>Cyanophyceae</taxon>
        <taxon>Nostocales</taxon>
        <taxon>Nostocaceae</taxon>
        <taxon>Nostoc</taxon>
    </lineage>
</organism>
<dbReference type="RefSeq" id="WP_190970010.1">
    <property type="nucleotide sequence ID" value="NZ_JACJTB010000041.1"/>
</dbReference>
<evidence type="ECO:0000313" key="2">
    <source>
        <dbReference type="Proteomes" id="UP000603457"/>
    </source>
</evidence>
<sequence>MTLQKFPQEIKWIIFPTWFRCPQVQIFVDVSFNFVAVIPVKQFYQRFPVALSQGI</sequence>